<gene>
    <name evidence="1" type="ORF">MERR_LOCUS6945</name>
</gene>
<name>A0A6D2HYN8_9BRAS</name>
<organism evidence="1 2">
    <name type="scientific">Microthlaspi erraticum</name>
    <dbReference type="NCBI Taxonomy" id="1685480"/>
    <lineage>
        <taxon>Eukaryota</taxon>
        <taxon>Viridiplantae</taxon>
        <taxon>Streptophyta</taxon>
        <taxon>Embryophyta</taxon>
        <taxon>Tracheophyta</taxon>
        <taxon>Spermatophyta</taxon>
        <taxon>Magnoliopsida</taxon>
        <taxon>eudicotyledons</taxon>
        <taxon>Gunneridae</taxon>
        <taxon>Pentapetalae</taxon>
        <taxon>rosids</taxon>
        <taxon>malvids</taxon>
        <taxon>Brassicales</taxon>
        <taxon>Brassicaceae</taxon>
        <taxon>Coluteocarpeae</taxon>
        <taxon>Microthlaspi</taxon>
    </lineage>
</organism>
<dbReference type="EMBL" id="CACVBM020000477">
    <property type="protein sequence ID" value="CAA7019710.1"/>
    <property type="molecule type" value="Genomic_DNA"/>
</dbReference>
<protein>
    <recommendedName>
        <fullName evidence="3">Reverse transcriptase domain-containing protein</fullName>
    </recommendedName>
</protein>
<dbReference type="Gene3D" id="3.30.420.10">
    <property type="entry name" value="Ribonuclease H-like superfamily/Ribonuclease H"/>
    <property type="match status" value="1"/>
</dbReference>
<dbReference type="InterPro" id="IPR036397">
    <property type="entry name" value="RNaseH_sf"/>
</dbReference>
<keyword evidence="2" id="KW-1185">Reference proteome</keyword>
<evidence type="ECO:0008006" key="3">
    <source>
        <dbReference type="Google" id="ProtNLM"/>
    </source>
</evidence>
<reference evidence="1" key="1">
    <citation type="submission" date="2020-01" db="EMBL/GenBank/DDBJ databases">
        <authorList>
            <person name="Mishra B."/>
        </authorList>
    </citation>
    <scope>NUCLEOTIDE SEQUENCE [LARGE SCALE GENOMIC DNA]</scope>
</reference>
<comment type="caution">
    <text evidence="1">The sequence shown here is derived from an EMBL/GenBank/DDBJ whole genome shotgun (WGS) entry which is preliminary data.</text>
</comment>
<dbReference type="Proteomes" id="UP000467841">
    <property type="component" value="Unassembled WGS sequence"/>
</dbReference>
<sequence>MIFTLGKVGVTKNDWAAKLDDALWAYKTAYKTPIGTTPFSLLYGKSCHLPVELEYKALWAVKLLNFDIRSAQEEIDFDLHELEEIRLDAYESSKIYKKRTKAFHDKKILPMIFKDREFSLLLNSQAKLFPTKLKSKWYGPFKIKEVLPYGAVTLLNQNGEEFTVNSHRLKLYFGQHIQGEGVSTPLPDALPA</sequence>
<dbReference type="GO" id="GO:0003676">
    <property type="term" value="F:nucleic acid binding"/>
    <property type="evidence" value="ECO:0007669"/>
    <property type="project" value="InterPro"/>
</dbReference>
<dbReference type="AlphaFoldDB" id="A0A6D2HYN8"/>
<dbReference type="PANTHER" id="PTHR47266">
    <property type="entry name" value="ENDONUCLEASE-RELATED"/>
    <property type="match status" value="1"/>
</dbReference>
<proteinExistence type="predicted"/>
<dbReference type="InterPro" id="IPR052160">
    <property type="entry name" value="Gypsy_RT_Integrase-like"/>
</dbReference>
<evidence type="ECO:0000313" key="2">
    <source>
        <dbReference type="Proteomes" id="UP000467841"/>
    </source>
</evidence>
<dbReference type="OrthoDB" id="1723222at2759"/>
<evidence type="ECO:0000313" key="1">
    <source>
        <dbReference type="EMBL" id="CAA7019710.1"/>
    </source>
</evidence>
<accession>A0A6D2HYN8</accession>